<evidence type="ECO:0000313" key="2">
    <source>
        <dbReference type="EMBL" id="GAA2433580.1"/>
    </source>
</evidence>
<keyword evidence="3" id="KW-1185">Reference proteome</keyword>
<comment type="caution">
    <text evidence="2">The sequence shown here is derived from an EMBL/GenBank/DDBJ whole genome shotgun (WGS) entry which is preliminary data.</text>
</comment>
<dbReference type="Proteomes" id="UP001500460">
    <property type="component" value="Unassembled WGS sequence"/>
</dbReference>
<feature type="compositionally biased region" description="Low complexity" evidence="1">
    <location>
        <begin position="65"/>
        <end position="74"/>
    </location>
</feature>
<accession>A0ABN3JL01</accession>
<sequence length="84" mass="9202">MDVNAVLRVPDVGQVDPVDLADVHGLPRKRQYDGPLLPSDRRPCTRQRKRRPQPRKDAPAHSSVTATAEPPEAALPRGRAGAYS</sequence>
<dbReference type="EMBL" id="BAAATK010000011">
    <property type="protein sequence ID" value="GAA2433580.1"/>
    <property type="molecule type" value="Genomic_DNA"/>
</dbReference>
<feature type="compositionally biased region" description="Basic residues" evidence="1">
    <location>
        <begin position="44"/>
        <end position="53"/>
    </location>
</feature>
<name>A0ABN3JL01_9ACTN</name>
<proteinExistence type="predicted"/>
<evidence type="ECO:0000256" key="1">
    <source>
        <dbReference type="SAM" id="MobiDB-lite"/>
    </source>
</evidence>
<organism evidence="2 3">
    <name type="scientific">Streptomyces glaucus</name>
    <dbReference type="NCBI Taxonomy" id="284029"/>
    <lineage>
        <taxon>Bacteria</taxon>
        <taxon>Bacillati</taxon>
        <taxon>Actinomycetota</taxon>
        <taxon>Actinomycetes</taxon>
        <taxon>Kitasatosporales</taxon>
        <taxon>Streptomycetaceae</taxon>
        <taxon>Streptomyces</taxon>
    </lineage>
</organism>
<evidence type="ECO:0000313" key="3">
    <source>
        <dbReference type="Proteomes" id="UP001500460"/>
    </source>
</evidence>
<feature type="region of interest" description="Disordered" evidence="1">
    <location>
        <begin position="23"/>
        <end position="84"/>
    </location>
</feature>
<protein>
    <submittedName>
        <fullName evidence="2">Uncharacterized protein</fullName>
    </submittedName>
</protein>
<gene>
    <name evidence="2" type="ORF">GCM10010421_23240</name>
</gene>
<reference evidence="2 3" key="1">
    <citation type="journal article" date="2019" name="Int. J. Syst. Evol. Microbiol.">
        <title>The Global Catalogue of Microorganisms (GCM) 10K type strain sequencing project: providing services to taxonomists for standard genome sequencing and annotation.</title>
        <authorList>
            <consortium name="The Broad Institute Genomics Platform"/>
            <consortium name="The Broad Institute Genome Sequencing Center for Infectious Disease"/>
            <person name="Wu L."/>
            <person name="Ma J."/>
        </authorList>
    </citation>
    <scope>NUCLEOTIDE SEQUENCE [LARGE SCALE GENOMIC DNA]</scope>
    <source>
        <strain evidence="2 3">JCM 6922</strain>
    </source>
</reference>